<reference evidence="12" key="2">
    <citation type="journal article" date="2019" name="Int. J. Syst. Evol. Microbiol.">
        <title>The Global Catalogue of Microorganisms (GCM) 10K type strain sequencing project: providing services to taxonomists for standard genome sequencing and annotation.</title>
        <authorList>
            <consortium name="The Broad Institute Genomics Platform"/>
            <consortium name="The Broad Institute Genome Sequencing Center for Infectious Disease"/>
            <person name="Wu L."/>
            <person name="Ma J."/>
        </authorList>
    </citation>
    <scope>NUCLEOTIDE SEQUENCE [LARGE SCALE GENOMIC DNA]</scope>
    <source>
        <strain evidence="12">JCM 9651</strain>
    </source>
</reference>
<keyword evidence="7 8" id="KW-0520">NAD</keyword>
<dbReference type="InterPro" id="IPR029479">
    <property type="entry name" value="Nitroreductase"/>
</dbReference>
<gene>
    <name evidence="10" type="ORF">GCM10020367_02970</name>
    <name evidence="11" type="ORF">GCM10020367_65870</name>
</gene>
<evidence type="ECO:0000313" key="12">
    <source>
        <dbReference type="Proteomes" id="UP001499990"/>
    </source>
</evidence>
<evidence type="ECO:0000256" key="5">
    <source>
        <dbReference type="ARBA" id="ARBA00022857"/>
    </source>
</evidence>
<reference evidence="10" key="3">
    <citation type="submission" date="2023-12" db="EMBL/GenBank/DDBJ databases">
        <authorList>
            <person name="Sun Q."/>
            <person name="Inoue M."/>
        </authorList>
    </citation>
    <scope>NUCLEOTIDE SEQUENCE</scope>
    <source>
        <strain evidence="10">JCM 9651</strain>
    </source>
</reference>
<protein>
    <recommendedName>
        <fullName evidence="8">Putative NAD(P)H nitroreductase</fullName>
        <ecNumber evidence="8">1.-.-.-</ecNumber>
    </recommendedName>
</protein>
<dbReference type="EMBL" id="BAAAYL010000001">
    <property type="protein sequence ID" value="GAA3367693.1"/>
    <property type="molecule type" value="Genomic_DNA"/>
</dbReference>
<proteinExistence type="inferred from homology"/>
<keyword evidence="6 8" id="KW-0560">Oxidoreductase</keyword>
<evidence type="ECO:0000256" key="6">
    <source>
        <dbReference type="ARBA" id="ARBA00023002"/>
    </source>
</evidence>
<dbReference type="InterPro" id="IPR052530">
    <property type="entry name" value="NAD(P)H_nitroreductase"/>
</dbReference>
<dbReference type="Pfam" id="PF00881">
    <property type="entry name" value="Nitroreductase"/>
    <property type="match status" value="1"/>
</dbReference>
<comment type="similarity">
    <text evidence="2 8">Belongs to the nitroreductase family.</text>
</comment>
<keyword evidence="4 8" id="KW-0288">FMN</keyword>
<organism evidence="10 12">
    <name type="scientific">Streptomyces sannanensis</name>
    <dbReference type="NCBI Taxonomy" id="285536"/>
    <lineage>
        <taxon>Bacteria</taxon>
        <taxon>Bacillati</taxon>
        <taxon>Actinomycetota</taxon>
        <taxon>Actinomycetes</taxon>
        <taxon>Kitasatosporales</taxon>
        <taxon>Streptomycetaceae</taxon>
        <taxon>Streptomyces</taxon>
    </lineage>
</organism>
<dbReference type="EMBL" id="BAAAYL010000001">
    <property type="protein sequence ID" value="GAA3380009.1"/>
    <property type="molecule type" value="Genomic_DNA"/>
</dbReference>
<dbReference type="Proteomes" id="UP001499990">
    <property type="component" value="Unassembled WGS sequence"/>
</dbReference>
<reference evidence="10" key="1">
    <citation type="journal article" date="2014" name="Int. J. Syst. Evol. Microbiol.">
        <title>Complete genome of a new Firmicutes species belonging to the dominant human colonic microbiota ('Ruminococcus bicirculans') reveals two chromosomes and a selective capacity to utilize plant glucans.</title>
        <authorList>
            <consortium name="NISC Comparative Sequencing Program"/>
            <person name="Wegmann U."/>
            <person name="Louis P."/>
            <person name="Goesmann A."/>
            <person name="Henrissat B."/>
            <person name="Duncan S.H."/>
            <person name="Flint H.J."/>
        </authorList>
    </citation>
    <scope>NUCLEOTIDE SEQUENCE</scope>
    <source>
        <strain evidence="10">JCM 9651</strain>
    </source>
</reference>
<feature type="domain" description="Nitroreductase" evidence="9">
    <location>
        <begin position="8"/>
        <end position="156"/>
    </location>
</feature>
<comment type="caution">
    <text evidence="10">The sequence shown here is derived from an EMBL/GenBank/DDBJ whole genome shotgun (WGS) entry which is preliminary data.</text>
</comment>
<evidence type="ECO:0000256" key="8">
    <source>
        <dbReference type="PIRNR" id="PIRNR000232"/>
    </source>
</evidence>
<accession>A0ABP6S402</accession>
<sequence>MDAMTVVLTRRSVQTLIELAPNDAEFAYLLGGAAAAPDHGSLRPWRWVPLRGTDRETLGARLATDVPPEQQEQIVRKVLRAPLMAALVFASTPGHKIPEWKQLAAASFMAYGLMLLLHARGYGRIWRTGRLCESRAVRELLGLAPTERLLGSLDVGTPDGAKPPVRRSTGDIADRVSVFAPTTAMHQPA</sequence>
<dbReference type="EC" id="1.-.-.-" evidence="8"/>
<keyword evidence="12" id="KW-1185">Reference proteome</keyword>
<comment type="cofactor">
    <cofactor evidence="1 8">
        <name>FMN</name>
        <dbReference type="ChEBI" id="CHEBI:58210"/>
    </cofactor>
</comment>
<dbReference type="PANTHER" id="PTHR43821:SF1">
    <property type="entry name" value="NAD(P)H NITROREDUCTASE YDJA-RELATED"/>
    <property type="match status" value="1"/>
</dbReference>
<dbReference type="PANTHER" id="PTHR43821">
    <property type="entry name" value="NAD(P)H NITROREDUCTASE YDJA-RELATED"/>
    <property type="match status" value="1"/>
</dbReference>
<evidence type="ECO:0000256" key="7">
    <source>
        <dbReference type="ARBA" id="ARBA00023027"/>
    </source>
</evidence>
<evidence type="ECO:0000256" key="4">
    <source>
        <dbReference type="ARBA" id="ARBA00022643"/>
    </source>
</evidence>
<evidence type="ECO:0000256" key="3">
    <source>
        <dbReference type="ARBA" id="ARBA00022630"/>
    </source>
</evidence>
<dbReference type="Gene3D" id="3.40.109.10">
    <property type="entry name" value="NADH Oxidase"/>
    <property type="match status" value="1"/>
</dbReference>
<dbReference type="SUPFAM" id="SSF55469">
    <property type="entry name" value="FMN-dependent nitroreductase-like"/>
    <property type="match status" value="1"/>
</dbReference>
<name>A0ABP6S402_9ACTN</name>
<evidence type="ECO:0000313" key="10">
    <source>
        <dbReference type="EMBL" id="GAA3367693.1"/>
    </source>
</evidence>
<evidence type="ECO:0000256" key="1">
    <source>
        <dbReference type="ARBA" id="ARBA00001917"/>
    </source>
</evidence>
<evidence type="ECO:0000313" key="11">
    <source>
        <dbReference type="EMBL" id="GAA3380009.1"/>
    </source>
</evidence>
<keyword evidence="5 8" id="KW-0521">NADP</keyword>
<evidence type="ECO:0000256" key="2">
    <source>
        <dbReference type="ARBA" id="ARBA00007118"/>
    </source>
</evidence>
<dbReference type="PIRSF" id="PIRSF000232">
    <property type="entry name" value="YdjA"/>
    <property type="match status" value="1"/>
</dbReference>
<evidence type="ECO:0000259" key="9">
    <source>
        <dbReference type="Pfam" id="PF00881"/>
    </source>
</evidence>
<keyword evidence="3 8" id="KW-0285">Flavoprotein</keyword>
<dbReference type="InterPro" id="IPR000415">
    <property type="entry name" value="Nitroreductase-like"/>
</dbReference>
<dbReference type="InterPro" id="IPR026021">
    <property type="entry name" value="YdjA-like"/>
</dbReference>